<organism evidence="1 2">
    <name type="scientific">Cryptomeria japonica</name>
    <name type="common">Japanese cedar</name>
    <name type="synonym">Cupressus japonica</name>
    <dbReference type="NCBI Taxonomy" id="3369"/>
    <lineage>
        <taxon>Eukaryota</taxon>
        <taxon>Viridiplantae</taxon>
        <taxon>Streptophyta</taxon>
        <taxon>Embryophyta</taxon>
        <taxon>Tracheophyta</taxon>
        <taxon>Spermatophyta</taxon>
        <taxon>Pinopsida</taxon>
        <taxon>Pinidae</taxon>
        <taxon>Conifers II</taxon>
        <taxon>Cupressales</taxon>
        <taxon>Cupressaceae</taxon>
        <taxon>Cryptomeria</taxon>
    </lineage>
</organism>
<comment type="caution">
    <text evidence="1">The sequence shown here is derived from an EMBL/GenBank/DDBJ whole genome shotgun (WGS) entry which is preliminary data.</text>
</comment>
<evidence type="ECO:0000313" key="1">
    <source>
        <dbReference type="EMBL" id="GLJ56512.1"/>
    </source>
</evidence>
<reference evidence="1" key="1">
    <citation type="submission" date="2022-12" db="EMBL/GenBank/DDBJ databases">
        <title>Chromosome-Level Genome Assembly of Japanese Cedar (Cryptomeriajaponica D. Don).</title>
        <authorList>
            <person name="Fujino T."/>
            <person name="Yamaguchi K."/>
            <person name="Yokoyama T."/>
            <person name="Hamanaka T."/>
            <person name="Harazono Y."/>
            <person name="Kamada H."/>
            <person name="Kobayashi W."/>
            <person name="Ujino-Ihara T."/>
            <person name="Uchiyama K."/>
            <person name="Matsumoto A."/>
            <person name="Izuno A."/>
            <person name="Tsumura Y."/>
            <person name="Toyoda A."/>
            <person name="Shigenobu S."/>
            <person name="Moriguchi Y."/>
            <person name="Ueno S."/>
            <person name="Kasahara M."/>
        </authorList>
    </citation>
    <scope>NUCLEOTIDE SEQUENCE</scope>
</reference>
<name>A0AAD3RMG2_CRYJA</name>
<dbReference type="AlphaFoldDB" id="A0AAD3RMG2"/>
<sequence>MHAEGQANRAADRVHPEEKESLAFEFVDLGRRRNQNTLDCSRECGREGLVGKEERIQYFGTEALLLYIGNRSFRTN</sequence>
<gene>
    <name evidence="1" type="ORF">SUGI_1226560</name>
</gene>
<dbReference type="Proteomes" id="UP001234787">
    <property type="component" value="Unassembled WGS sequence"/>
</dbReference>
<protein>
    <submittedName>
        <fullName evidence="1">Uncharacterized protein</fullName>
    </submittedName>
</protein>
<dbReference type="EMBL" id="BSEH01000022">
    <property type="protein sequence ID" value="GLJ56512.1"/>
    <property type="molecule type" value="Genomic_DNA"/>
</dbReference>
<evidence type="ECO:0000313" key="2">
    <source>
        <dbReference type="Proteomes" id="UP001234787"/>
    </source>
</evidence>
<keyword evidence="2" id="KW-1185">Reference proteome</keyword>
<accession>A0AAD3RMG2</accession>
<proteinExistence type="predicted"/>